<dbReference type="Pfam" id="PF01807">
    <property type="entry name" value="Zn_ribbon_DnaG"/>
    <property type="match status" value="1"/>
</dbReference>
<dbReference type="EMBL" id="BK014770">
    <property type="protein sequence ID" value="DAD75019.1"/>
    <property type="molecule type" value="Genomic_DNA"/>
</dbReference>
<sequence>MDREEIKQSRSMGDVVALYGLHPNRAGFICCPFHKEKTASLKIYKDSFYCFGCGASGDIFKFVERMEGVSFKDAFLLLGGDYPDKSKKYNFARRMKQYHFEKQREMRKKEQAALDAKKQENGRKIDLYRDALKMAEPLSDSWCEAYNNYQLQLYEQCCLYGLETRW</sequence>
<feature type="domain" description="Zinc finger CHC2-type" evidence="4">
    <location>
        <begin position="30"/>
        <end position="79"/>
    </location>
</feature>
<dbReference type="InterPro" id="IPR050219">
    <property type="entry name" value="DnaG_primase"/>
</dbReference>
<dbReference type="Gene3D" id="3.90.580.10">
    <property type="entry name" value="Zinc finger, CHC2-type domain"/>
    <property type="match status" value="1"/>
</dbReference>
<name>A0A8S5LYW4_9CAUD</name>
<dbReference type="InterPro" id="IPR036977">
    <property type="entry name" value="DNA_primase_Znf_CHC2"/>
</dbReference>
<dbReference type="GO" id="GO:0003677">
    <property type="term" value="F:DNA binding"/>
    <property type="evidence" value="ECO:0007669"/>
    <property type="project" value="InterPro"/>
</dbReference>
<accession>A0A8S5LYW4</accession>
<dbReference type="GO" id="GO:0006269">
    <property type="term" value="P:DNA replication, synthesis of primer"/>
    <property type="evidence" value="ECO:0007669"/>
    <property type="project" value="TreeGrafter"/>
</dbReference>
<keyword evidence="2" id="KW-0863">Zinc-finger</keyword>
<dbReference type="PANTHER" id="PTHR30313">
    <property type="entry name" value="DNA PRIMASE"/>
    <property type="match status" value="1"/>
</dbReference>
<evidence type="ECO:0000256" key="2">
    <source>
        <dbReference type="ARBA" id="ARBA00022771"/>
    </source>
</evidence>
<dbReference type="GO" id="GO:0008270">
    <property type="term" value="F:zinc ion binding"/>
    <property type="evidence" value="ECO:0007669"/>
    <property type="project" value="UniProtKB-KW"/>
</dbReference>
<evidence type="ECO:0000259" key="4">
    <source>
        <dbReference type="SMART" id="SM00400"/>
    </source>
</evidence>
<dbReference type="GO" id="GO:0003899">
    <property type="term" value="F:DNA-directed RNA polymerase activity"/>
    <property type="evidence" value="ECO:0007669"/>
    <property type="project" value="InterPro"/>
</dbReference>
<keyword evidence="1" id="KW-0479">Metal-binding</keyword>
<evidence type="ECO:0000256" key="3">
    <source>
        <dbReference type="ARBA" id="ARBA00022833"/>
    </source>
</evidence>
<protein>
    <submittedName>
        <fullName evidence="5">CHC2 zinc finger protein</fullName>
    </submittedName>
</protein>
<dbReference type="PANTHER" id="PTHR30313:SF2">
    <property type="entry name" value="DNA PRIMASE"/>
    <property type="match status" value="1"/>
</dbReference>
<dbReference type="SUPFAM" id="SSF57783">
    <property type="entry name" value="Zinc beta-ribbon"/>
    <property type="match status" value="1"/>
</dbReference>
<organism evidence="5">
    <name type="scientific">Siphoviridae sp. ct9Y44</name>
    <dbReference type="NCBI Taxonomy" id="2826176"/>
    <lineage>
        <taxon>Viruses</taxon>
        <taxon>Duplodnaviria</taxon>
        <taxon>Heunggongvirae</taxon>
        <taxon>Uroviricota</taxon>
        <taxon>Caudoviricetes</taxon>
    </lineage>
</organism>
<evidence type="ECO:0000256" key="1">
    <source>
        <dbReference type="ARBA" id="ARBA00022723"/>
    </source>
</evidence>
<dbReference type="InterPro" id="IPR002694">
    <property type="entry name" value="Znf_CHC2"/>
</dbReference>
<reference evidence="5" key="1">
    <citation type="journal article" date="2021" name="Proc. Natl. Acad. Sci. U.S.A.">
        <title>A Catalog of Tens of Thousands of Viruses from Human Metagenomes Reveals Hidden Associations with Chronic Diseases.</title>
        <authorList>
            <person name="Tisza M.J."/>
            <person name="Buck C.B."/>
        </authorList>
    </citation>
    <scope>NUCLEOTIDE SEQUENCE</scope>
    <source>
        <strain evidence="5">Ct9Y44</strain>
    </source>
</reference>
<proteinExistence type="predicted"/>
<dbReference type="SMART" id="SM00400">
    <property type="entry name" value="ZnF_CHCC"/>
    <property type="match status" value="1"/>
</dbReference>
<keyword evidence="3" id="KW-0862">Zinc</keyword>
<evidence type="ECO:0000313" key="5">
    <source>
        <dbReference type="EMBL" id="DAD75019.1"/>
    </source>
</evidence>